<dbReference type="GO" id="GO:0005524">
    <property type="term" value="F:ATP binding"/>
    <property type="evidence" value="ECO:0007669"/>
    <property type="project" value="UniProtKB-KW"/>
</dbReference>
<dbReference type="PANTHER" id="PTHR46481">
    <property type="entry name" value="ZINC FINGER BED DOMAIN-CONTAINING PROTEIN 4"/>
    <property type="match status" value="1"/>
</dbReference>
<evidence type="ECO:0000256" key="7">
    <source>
        <dbReference type="ARBA" id="ARBA00022777"/>
    </source>
</evidence>
<dbReference type="InterPro" id="IPR012337">
    <property type="entry name" value="RNaseH-like_sf"/>
</dbReference>
<organism evidence="12 13">
    <name type="scientific">Ladona fulva</name>
    <name type="common">Scarce chaser dragonfly</name>
    <name type="synonym">Libellula fulva</name>
    <dbReference type="NCBI Taxonomy" id="123851"/>
    <lineage>
        <taxon>Eukaryota</taxon>
        <taxon>Metazoa</taxon>
        <taxon>Ecdysozoa</taxon>
        <taxon>Arthropoda</taxon>
        <taxon>Hexapoda</taxon>
        <taxon>Insecta</taxon>
        <taxon>Pterygota</taxon>
        <taxon>Palaeoptera</taxon>
        <taxon>Odonata</taxon>
        <taxon>Epiprocta</taxon>
        <taxon>Anisoptera</taxon>
        <taxon>Libelluloidea</taxon>
        <taxon>Libellulidae</taxon>
        <taxon>Ladona</taxon>
    </lineage>
</organism>
<accession>A0A8K0P612</accession>
<keyword evidence="7" id="KW-0418">Kinase</keyword>
<evidence type="ECO:0000256" key="3">
    <source>
        <dbReference type="ARBA" id="ARBA00022679"/>
    </source>
</evidence>
<evidence type="ECO:0000313" key="13">
    <source>
        <dbReference type="Proteomes" id="UP000792457"/>
    </source>
</evidence>
<keyword evidence="6" id="KW-0863">Zinc-finger</keyword>
<keyword evidence="4" id="KW-0479">Metal-binding</keyword>
<dbReference type="InterPro" id="IPR008906">
    <property type="entry name" value="HATC_C_dom"/>
</dbReference>
<keyword evidence="13" id="KW-1185">Reference proteome</keyword>
<gene>
    <name evidence="12" type="ORF">J437_LFUL011290</name>
</gene>
<dbReference type="Gene3D" id="1.10.510.10">
    <property type="entry name" value="Transferase(Phosphotransferase) domain 1"/>
    <property type="match status" value="1"/>
</dbReference>
<dbReference type="Proteomes" id="UP000792457">
    <property type="component" value="Unassembled WGS sequence"/>
</dbReference>
<evidence type="ECO:0000256" key="2">
    <source>
        <dbReference type="ARBA" id="ARBA00022527"/>
    </source>
</evidence>
<comment type="caution">
    <text evidence="12">The sequence shown here is derived from an EMBL/GenBank/DDBJ whole genome shotgun (WGS) entry which is preliminary data.</text>
</comment>
<keyword evidence="2" id="KW-0723">Serine/threonine-protein kinase</keyword>
<keyword evidence="8" id="KW-0862">Zinc</keyword>
<evidence type="ECO:0000259" key="11">
    <source>
        <dbReference type="PROSITE" id="PS51285"/>
    </source>
</evidence>
<dbReference type="InterPro" id="IPR011009">
    <property type="entry name" value="Kinase-like_dom_sf"/>
</dbReference>
<reference evidence="12" key="1">
    <citation type="submission" date="2013-04" db="EMBL/GenBank/DDBJ databases">
        <authorList>
            <person name="Qu J."/>
            <person name="Murali S.C."/>
            <person name="Bandaranaike D."/>
            <person name="Bellair M."/>
            <person name="Blankenburg K."/>
            <person name="Chao H."/>
            <person name="Dinh H."/>
            <person name="Doddapaneni H."/>
            <person name="Downs B."/>
            <person name="Dugan-Rocha S."/>
            <person name="Elkadiri S."/>
            <person name="Gnanaolivu R.D."/>
            <person name="Hernandez B."/>
            <person name="Javaid M."/>
            <person name="Jayaseelan J.C."/>
            <person name="Lee S."/>
            <person name="Li M."/>
            <person name="Ming W."/>
            <person name="Munidasa M."/>
            <person name="Muniz J."/>
            <person name="Nguyen L."/>
            <person name="Ongeri F."/>
            <person name="Osuji N."/>
            <person name="Pu L.-L."/>
            <person name="Puazo M."/>
            <person name="Qu C."/>
            <person name="Quiroz J."/>
            <person name="Raj R."/>
            <person name="Weissenberger G."/>
            <person name="Xin Y."/>
            <person name="Zou X."/>
            <person name="Han Y."/>
            <person name="Richards S."/>
            <person name="Worley K."/>
            <person name="Muzny D."/>
            <person name="Gibbs R."/>
        </authorList>
    </citation>
    <scope>NUCLEOTIDE SEQUENCE</scope>
    <source>
        <strain evidence="12">Sampled in the wild</strain>
    </source>
</reference>
<feature type="domain" description="AGC-kinase C-terminal" evidence="11">
    <location>
        <begin position="262"/>
        <end position="321"/>
    </location>
</feature>
<evidence type="ECO:0000256" key="6">
    <source>
        <dbReference type="ARBA" id="ARBA00022771"/>
    </source>
</evidence>
<proteinExistence type="predicted"/>
<keyword evidence="9" id="KW-0067">ATP-binding</keyword>
<comment type="subcellular location">
    <subcellularLocation>
        <location evidence="1">Nucleus</location>
    </subcellularLocation>
</comment>
<evidence type="ECO:0000256" key="10">
    <source>
        <dbReference type="ARBA" id="ARBA00023242"/>
    </source>
</evidence>
<dbReference type="InterPro" id="IPR000961">
    <property type="entry name" value="AGC-kinase_C"/>
</dbReference>
<dbReference type="GO" id="GO:0008270">
    <property type="term" value="F:zinc ion binding"/>
    <property type="evidence" value="ECO:0007669"/>
    <property type="project" value="UniProtKB-KW"/>
</dbReference>
<keyword evidence="5" id="KW-0547">Nucleotide-binding</keyword>
<sequence>MQSKLQCPILNVKQCVKTRWNSTFDMLARVLEIKHSLISLIAIKYPALENLTPDEIDLMSNCCKILEVFKDVTEEISTYERCKERIISKIGDSRQQDVLPSPTTSNAVMEGEKSKIWEKFDSFVAGVQQNREVRSGGSVQVNGYVDEPLLSRNSDPLKWWGARKTFYPELCDLARRALCIVASSVPSERIFSKAGQIVTDKRNKLAGKKLLQSYDSLCLKIEWPEKDEALSEGMVEAISSLLTLDPDTRPGAEEIKVMPLFKDIPWSTLQDTTPPFIPEPTDDTDTGYFQVSNIIYHLQQLFDSMISCQTKNTDEEDVIFH</sequence>
<evidence type="ECO:0000256" key="4">
    <source>
        <dbReference type="ARBA" id="ARBA00022723"/>
    </source>
</evidence>
<protein>
    <recommendedName>
        <fullName evidence="11">AGC-kinase C-terminal domain-containing protein</fullName>
    </recommendedName>
</protein>
<dbReference type="OrthoDB" id="117690at2759"/>
<evidence type="ECO:0000313" key="12">
    <source>
        <dbReference type="EMBL" id="KAG8237260.1"/>
    </source>
</evidence>
<dbReference type="PANTHER" id="PTHR46481:SF10">
    <property type="entry name" value="ZINC FINGER BED DOMAIN-CONTAINING PROTEIN 39"/>
    <property type="match status" value="1"/>
</dbReference>
<dbReference type="AlphaFoldDB" id="A0A8K0P612"/>
<dbReference type="SUPFAM" id="SSF56112">
    <property type="entry name" value="Protein kinase-like (PK-like)"/>
    <property type="match status" value="1"/>
</dbReference>
<dbReference type="InterPro" id="IPR052035">
    <property type="entry name" value="ZnF_BED_domain_contain"/>
</dbReference>
<dbReference type="Gene3D" id="3.30.200.20">
    <property type="entry name" value="Phosphorylase Kinase, domain 1"/>
    <property type="match status" value="1"/>
</dbReference>
<reference evidence="12" key="2">
    <citation type="submission" date="2017-10" db="EMBL/GenBank/DDBJ databases">
        <title>Ladona fulva Genome sequencing and assembly.</title>
        <authorList>
            <person name="Murali S."/>
            <person name="Richards S."/>
            <person name="Bandaranaike D."/>
            <person name="Bellair M."/>
            <person name="Blankenburg K."/>
            <person name="Chao H."/>
            <person name="Dinh H."/>
            <person name="Doddapaneni H."/>
            <person name="Dugan-Rocha S."/>
            <person name="Elkadiri S."/>
            <person name="Gnanaolivu R."/>
            <person name="Hernandez B."/>
            <person name="Skinner E."/>
            <person name="Javaid M."/>
            <person name="Lee S."/>
            <person name="Li M."/>
            <person name="Ming W."/>
            <person name="Munidasa M."/>
            <person name="Muniz J."/>
            <person name="Nguyen L."/>
            <person name="Hughes D."/>
            <person name="Osuji N."/>
            <person name="Pu L.-L."/>
            <person name="Puazo M."/>
            <person name="Qu C."/>
            <person name="Quiroz J."/>
            <person name="Raj R."/>
            <person name="Weissenberger G."/>
            <person name="Xin Y."/>
            <person name="Zou X."/>
            <person name="Han Y."/>
            <person name="Worley K."/>
            <person name="Muzny D."/>
            <person name="Gibbs R."/>
        </authorList>
    </citation>
    <scope>NUCLEOTIDE SEQUENCE</scope>
    <source>
        <strain evidence="12">Sampled in the wild</strain>
    </source>
</reference>
<dbReference type="GO" id="GO:0004674">
    <property type="term" value="F:protein serine/threonine kinase activity"/>
    <property type="evidence" value="ECO:0007669"/>
    <property type="project" value="UniProtKB-KW"/>
</dbReference>
<dbReference type="SUPFAM" id="SSF53098">
    <property type="entry name" value="Ribonuclease H-like"/>
    <property type="match status" value="1"/>
</dbReference>
<evidence type="ECO:0000256" key="1">
    <source>
        <dbReference type="ARBA" id="ARBA00004123"/>
    </source>
</evidence>
<evidence type="ECO:0000256" key="9">
    <source>
        <dbReference type="ARBA" id="ARBA00022840"/>
    </source>
</evidence>
<evidence type="ECO:0000256" key="8">
    <source>
        <dbReference type="ARBA" id="ARBA00022833"/>
    </source>
</evidence>
<dbReference type="GO" id="GO:0046983">
    <property type="term" value="F:protein dimerization activity"/>
    <property type="evidence" value="ECO:0007669"/>
    <property type="project" value="InterPro"/>
</dbReference>
<evidence type="ECO:0000256" key="5">
    <source>
        <dbReference type="ARBA" id="ARBA00022741"/>
    </source>
</evidence>
<dbReference type="GO" id="GO:0005634">
    <property type="term" value="C:nucleus"/>
    <property type="evidence" value="ECO:0007669"/>
    <property type="project" value="UniProtKB-SubCell"/>
</dbReference>
<dbReference type="EMBL" id="KZ309141">
    <property type="protein sequence ID" value="KAG8237260.1"/>
    <property type="molecule type" value="Genomic_DNA"/>
</dbReference>
<keyword evidence="10" id="KW-0539">Nucleus</keyword>
<keyword evidence="3" id="KW-0808">Transferase</keyword>
<dbReference type="PROSITE" id="PS51285">
    <property type="entry name" value="AGC_KINASE_CTER"/>
    <property type="match status" value="1"/>
</dbReference>
<name>A0A8K0P612_LADFU</name>
<dbReference type="Pfam" id="PF05699">
    <property type="entry name" value="Dimer_Tnp_hAT"/>
    <property type="match status" value="1"/>
</dbReference>